<dbReference type="PANTHER" id="PTHR37809">
    <property type="entry name" value="RIBOSOMAL PROTEIN S12 METHYLTHIOTRANSFERASE ACCESSORY FACTOR YCAO"/>
    <property type="match status" value="1"/>
</dbReference>
<dbReference type="AlphaFoldDB" id="A0AB38X8Q9"/>
<feature type="domain" description="YcaO" evidence="1">
    <location>
        <begin position="224"/>
        <end position="579"/>
    </location>
</feature>
<name>A0AB38X8Q9_LEVBR</name>
<proteinExistence type="predicted"/>
<keyword evidence="2" id="KW-0614">Plasmid</keyword>
<dbReference type="Pfam" id="PF02624">
    <property type="entry name" value="YcaO"/>
    <property type="match status" value="1"/>
</dbReference>
<dbReference type="PANTHER" id="PTHR37809:SF1">
    <property type="entry name" value="RIBOSOMAL PROTEIN S12 METHYLTHIOTRANSFERASE ACCESSORY FACTOR YCAO"/>
    <property type="match status" value="1"/>
</dbReference>
<protein>
    <submittedName>
        <fullName evidence="2">YcaO-like family protein</fullName>
    </submittedName>
</protein>
<dbReference type="PROSITE" id="PS51664">
    <property type="entry name" value="YCAO"/>
    <property type="match status" value="1"/>
</dbReference>
<reference evidence="2" key="1">
    <citation type="submission" date="2022-11" db="EMBL/GenBank/DDBJ databases">
        <title>Whole genome sequence of Levilactobacillus brevis SMB091.</title>
        <authorList>
            <person name="Kim J.-M."/>
            <person name="Kim O.-C."/>
            <person name="Choi Y.H."/>
            <person name="Han N.S."/>
            <person name="Hurh B."/>
        </authorList>
    </citation>
    <scope>NUCLEOTIDE SEQUENCE</scope>
    <source>
        <strain evidence="2">SMB091</strain>
        <plasmid evidence="2">pBRV479</plasmid>
    </source>
</reference>
<dbReference type="InterPro" id="IPR003776">
    <property type="entry name" value="YcaO-like_dom"/>
</dbReference>
<dbReference type="Gene3D" id="3.30.160.660">
    <property type="match status" value="1"/>
</dbReference>
<evidence type="ECO:0000313" key="2">
    <source>
        <dbReference type="EMBL" id="WAD03100.1"/>
    </source>
</evidence>
<dbReference type="NCBIfam" id="TIGR00702">
    <property type="entry name" value="YcaO-type kinase domain"/>
    <property type="match status" value="1"/>
</dbReference>
<dbReference type="RefSeq" id="WP_267668835.1">
    <property type="nucleotide sequence ID" value="NZ_CP113122.1"/>
</dbReference>
<dbReference type="Gene3D" id="3.30.40.250">
    <property type="match status" value="1"/>
</dbReference>
<dbReference type="Proteomes" id="UP001164768">
    <property type="component" value="Plasmid pBRV479"/>
</dbReference>
<geneLocation type="plasmid" evidence="2 3">
    <name>pBRV479</name>
</geneLocation>
<organism evidence="2 3">
    <name type="scientific">Levilactobacillus brevis</name>
    <name type="common">Lactobacillus brevis</name>
    <dbReference type="NCBI Taxonomy" id="1580"/>
    <lineage>
        <taxon>Bacteria</taxon>
        <taxon>Bacillati</taxon>
        <taxon>Bacillota</taxon>
        <taxon>Bacilli</taxon>
        <taxon>Lactobacillales</taxon>
        <taxon>Lactobacillaceae</taxon>
        <taxon>Levilactobacillus</taxon>
    </lineage>
</organism>
<evidence type="ECO:0000259" key="1">
    <source>
        <dbReference type="PROSITE" id="PS51664"/>
    </source>
</evidence>
<evidence type="ECO:0000313" key="3">
    <source>
        <dbReference type="Proteomes" id="UP001164768"/>
    </source>
</evidence>
<accession>A0AB38X8Q9</accession>
<dbReference type="EMBL" id="CP113122">
    <property type="protein sequence ID" value="WAD03100.1"/>
    <property type="molecule type" value="Genomic_DNA"/>
</dbReference>
<sequence>MDLEVLSVEQLMQKKVEKSIVILDQLSPDELIHFFSKKFLSTVFILVFQGEVLISMIPDRKSDFCQHCLLERFLYSRESKYKYKELWSSQAPSISTDSMKSLYLQVAINILREGNEQAAIVNRSNGDIIWSQVRSCEGCSLCYKGKIHDTGKISLVTKNYKRQENGFRTLGAKQTSNLLMSLVNPLGPVIELEDDQLVDKLCLPVYQSSIGINPLLKGFRFHGGKGRTNIQAKFSAIGEAMERYNAQQFGNEIGIATSFNELKKNKKVLNPRLLTLDPNYPTVYSDDLVIDWVPGINLNTDEKVWLPANAVFFVYHAKENSAEFMPQDTTGLASGTNEDEAILQGMLEVIERDAYTIYYRNKIQCSQILVSDIFDENIKSLVKNLKEKKIKVNLKLLKTDLNVYVVHCTTEDEEKHFPIYTHGAGASLNILVAISRAITECVQLRTSQLKIEKHKELFTNDLEYQPYLSWGNGDKEAVYPFLNGYADEIVDLTKCVDLSTGDLKGDIEYMVNDLSRHGFTVYCASLSRDDNPIATTRTIIPGLQPADDTLRRNTERMDSVSKLLNSNCSGKLNERRLFS</sequence>
<gene>
    <name evidence="2" type="ORF">ORR04_13500</name>
</gene>